<dbReference type="GO" id="GO:0005524">
    <property type="term" value="F:ATP binding"/>
    <property type="evidence" value="ECO:0007669"/>
    <property type="project" value="UniProtKB-UniRule"/>
</dbReference>
<comment type="similarity">
    <text evidence="2 13 14">Belongs to the diphosphomevalonate decarboxylase family.</text>
</comment>
<evidence type="ECO:0000256" key="1">
    <source>
        <dbReference type="ARBA" id="ARBA00005055"/>
    </source>
</evidence>
<dbReference type="InterPro" id="IPR020568">
    <property type="entry name" value="Ribosomal_Su5_D2-typ_SF"/>
</dbReference>
<proteinExistence type="inferred from homology"/>
<dbReference type="FunCoup" id="A0A066VX79">
    <property type="interactions" value="260"/>
</dbReference>
<keyword evidence="12 13" id="KW-0456">Lyase</keyword>
<comment type="catalytic activity">
    <reaction evidence="13 14">
        <text>(R)-5-diphosphomevalonate + ATP = isopentenyl diphosphate + ADP + phosphate + CO2</text>
        <dbReference type="Rhea" id="RHEA:23732"/>
        <dbReference type="ChEBI" id="CHEBI:16526"/>
        <dbReference type="ChEBI" id="CHEBI:30616"/>
        <dbReference type="ChEBI" id="CHEBI:43474"/>
        <dbReference type="ChEBI" id="CHEBI:57557"/>
        <dbReference type="ChEBI" id="CHEBI:128769"/>
        <dbReference type="ChEBI" id="CHEBI:456216"/>
        <dbReference type="EC" id="4.1.1.33"/>
    </reaction>
</comment>
<dbReference type="SUPFAM" id="SSF54211">
    <property type="entry name" value="Ribosomal protein S5 domain 2-like"/>
    <property type="match status" value="1"/>
</dbReference>
<keyword evidence="8 14" id="KW-0756">Sterol biosynthesis</keyword>
<dbReference type="UniPathway" id="UPA00057">
    <property type="reaction ID" value="UER00100"/>
</dbReference>
<dbReference type="GeneID" id="25267048"/>
<feature type="domain" description="Mvd1 C-terminal" evidence="15">
    <location>
        <begin position="199"/>
        <end position="401"/>
    </location>
</feature>
<evidence type="ECO:0000256" key="11">
    <source>
        <dbReference type="ARBA" id="ARBA00023221"/>
    </source>
</evidence>
<dbReference type="NCBIfam" id="TIGR01240">
    <property type="entry name" value="mevDPdecarb"/>
    <property type="match status" value="1"/>
</dbReference>
<evidence type="ECO:0000256" key="9">
    <source>
        <dbReference type="ARBA" id="ARBA00023098"/>
    </source>
</evidence>
<evidence type="ECO:0000256" key="10">
    <source>
        <dbReference type="ARBA" id="ARBA00023166"/>
    </source>
</evidence>
<protein>
    <recommendedName>
        <fullName evidence="3 13">Diphosphomevalonate decarboxylase</fullName>
        <ecNumber evidence="3 13">4.1.1.33</ecNumber>
    </recommendedName>
</protein>
<dbReference type="InterPro" id="IPR041431">
    <property type="entry name" value="Mvd1_C"/>
</dbReference>
<evidence type="ECO:0000256" key="12">
    <source>
        <dbReference type="ARBA" id="ARBA00023239"/>
    </source>
</evidence>
<evidence type="ECO:0000256" key="2">
    <source>
        <dbReference type="ARBA" id="ARBA00008831"/>
    </source>
</evidence>
<evidence type="ECO:0000256" key="6">
    <source>
        <dbReference type="ARBA" id="ARBA00022840"/>
    </source>
</evidence>
<accession>A0A066VX79</accession>
<evidence type="ECO:0000313" key="18">
    <source>
        <dbReference type="Proteomes" id="UP000027361"/>
    </source>
</evidence>
<keyword evidence="11 14" id="KW-0753">Steroid metabolism</keyword>
<keyword evidence="18" id="KW-1185">Reference proteome</keyword>
<dbReference type="InterPro" id="IPR036554">
    <property type="entry name" value="GHMP_kinase_C_sf"/>
</dbReference>
<name>A0A066VX79_TILAU</name>
<dbReference type="GO" id="GO:0019287">
    <property type="term" value="P:isopentenyl diphosphate biosynthetic process, mevalonate pathway"/>
    <property type="evidence" value="ECO:0007669"/>
    <property type="project" value="UniProtKB-UniRule"/>
</dbReference>
<dbReference type="EMBL" id="JMSN01000061">
    <property type="protein sequence ID" value="KDN43409.1"/>
    <property type="molecule type" value="Genomic_DNA"/>
</dbReference>
<dbReference type="InterPro" id="IPR014721">
    <property type="entry name" value="Ribsml_uS5_D2-typ_fold_subgr"/>
</dbReference>
<keyword evidence="4 14" id="KW-0444">Lipid biosynthesis</keyword>
<dbReference type="FunFam" id="3.30.230.10:FF:000018">
    <property type="entry name" value="Diphosphomevalonate decarboxylase"/>
    <property type="match status" value="1"/>
</dbReference>
<reference evidence="17 18" key="1">
    <citation type="submission" date="2014-05" db="EMBL/GenBank/DDBJ databases">
        <title>Draft genome sequence of a rare smut relative, Tilletiaria anomala UBC 951.</title>
        <authorList>
            <consortium name="DOE Joint Genome Institute"/>
            <person name="Toome M."/>
            <person name="Kuo A."/>
            <person name="Henrissat B."/>
            <person name="Lipzen A."/>
            <person name="Tritt A."/>
            <person name="Yoshinaga Y."/>
            <person name="Zane M."/>
            <person name="Barry K."/>
            <person name="Grigoriev I.V."/>
            <person name="Spatafora J.W."/>
            <person name="Aimea M.C."/>
        </authorList>
    </citation>
    <scope>NUCLEOTIDE SEQUENCE [LARGE SCALE GENOMIC DNA]</scope>
    <source>
        <strain evidence="17 18">UBC 951</strain>
    </source>
</reference>
<dbReference type="EC" id="4.1.1.33" evidence="3 13"/>
<dbReference type="PANTHER" id="PTHR10977:SF3">
    <property type="entry name" value="DIPHOSPHOMEVALONATE DECARBOXYLASE"/>
    <property type="match status" value="1"/>
</dbReference>
<dbReference type="Pfam" id="PF18376">
    <property type="entry name" value="MDD_C"/>
    <property type="match status" value="1"/>
</dbReference>
<dbReference type="InParanoid" id="A0A066VX79"/>
<dbReference type="AlphaFoldDB" id="A0A066VX79"/>
<dbReference type="GO" id="GO:0004163">
    <property type="term" value="F:diphosphomevalonate decarboxylase activity"/>
    <property type="evidence" value="ECO:0007669"/>
    <property type="project" value="UniProtKB-UniRule"/>
</dbReference>
<dbReference type="HOGENOM" id="CLU_040369_4_2_1"/>
<dbReference type="STRING" id="1037660.A0A066VX79"/>
<evidence type="ECO:0000256" key="14">
    <source>
        <dbReference type="RuleBase" id="RU363086"/>
    </source>
</evidence>
<dbReference type="PANTHER" id="PTHR10977">
    <property type="entry name" value="DIPHOSPHOMEVALONATE DECARBOXYLASE"/>
    <property type="match status" value="1"/>
</dbReference>
<dbReference type="Gene3D" id="3.30.70.890">
    <property type="entry name" value="GHMP kinase, C-terminal domain"/>
    <property type="match status" value="1"/>
</dbReference>
<evidence type="ECO:0000313" key="17">
    <source>
        <dbReference type="EMBL" id="KDN43409.1"/>
    </source>
</evidence>
<evidence type="ECO:0000256" key="8">
    <source>
        <dbReference type="ARBA" id="ARBA00023011"/>
    </source>
</evidence>
<evidence type="ECO:0000256" key="13">
    <source>
        <dbReference type="PIRNR" id="PIRNR015950"/>
    </source>
</evidence>
<dbReference type="OrthoDB" id="10253702at2759"/>
<keyword evidence="6 13" id="KW-0067">ATP-binding</keyword>
<evidence type="ECO:0000256" key="4">
    <source>
        <dbReference type="ARBA" id="ARBA00022516"/>
    </source>
</evidence>
<evidence type="ECO:0000256" key="5">
    <source>
        <dbReference type="ARBA" id="ARBA00022741"/>
    </source>
</evidence>
<keyword evidence="10 14" id="KW-1207">Sterol metabolism</keyword>
<dbReference type="Pfam" id="PF22700">
    <property type="entry name" value="MVD-like_N"/>
    <property type="match status" value="1"/>
</dbReference>
<dbReference type="InterPro" id="IPR029765">
    <property type="entry name" value="Mev_diP_decarb"/>
</dbReference>
<feature type="domain" description="Diphosphomevalonate decarboxylase-like N-terminal" evidence="16">
    <location>
        <begin position="12"/>
        <end position="185"/>
    </location>
</feature>
<dbReference type="Proteomes" id="UP000027361">
    <property type="component" value="Unassembled WGS sequence"/>
</dbReference>
<dbReference type="GO" id="GO:0016126">
    <property type="term" value="P:sterol biosynthetic process"/>
    <property type="evidence" value="ECO:0007669"/>
    <property type="project" value="UniProtKB-KW"/>
</dbReference>
<dbReference type="SUPFAM" id="SSF55060">
    <property type="entry name" value="GHMP Kinase, C-terminal domain"/>
    <property type="match status" value="1"/>
</dbReference>
<dbReference type="FunFam" id="3.30.70.890:FF:000005">
    <property type="entry name" value="Diphosphomevalonate decarboxylase"/>
    <property type="match status" value="1"/>
</dbReference>
<gene>
    <name evidence="17" type="ORF">K437DRAFT_291103</name>
</gene>
<evidence type="ECO:0000259" key="16">
    <source>
        <dbReference type="Pfam" id="PF22700"/>
    </source>
</evidence>
<dbReference type="InterPro" id="IPR005935">
    <property type="entry name" value="Mev_decarb"/>
</dbReference>
<keyword evidence="7 14" id="KW-0752">Steroid biosynthesis</keyword>
<dbReference type="RefSeq" id="XP_013242362.1">
    <property type="nucleotide sequence ID" value="XM_013386908.1"/>
</dbReference>
<dbReference type="OMA" id="LTLHAMM"/>
<dbReference type="InterPro" id="IPR053859">
    <property type="entry name" value="MVD-like_N"/>
</dbReference>
<comment type="caution">
    <text evidence="17">The sequence shown here is derived from an EMBL/GenBank/DDBJ whole genome shotgun (WGS) entry which is preliminary data.</text>
</comment>
<sequence>MAASVYQATVSAPVNIAVIKYWGKRNTELILPTNDSLSVTLDQDHLMSKTTSRADPSFQGDRLWLNGEEELIKKGGRLERCITEIRAMRKQLEDQDSSLPNLSTWGLRICSENNFPTAAGLASSASGFAALTFSLSTLFALEPAFTRSQLTRIARQGSGSACRSLMGGFVAWQSGSAEDGSDSLALEVAPREHWPELQALICVVSDAKKGTPSTAGMQRTVATSPLLQERIRSVVPKRMEDISAAIQARDFDKFAEITMADSNNFHATCLDTQPPIFYMNDTSRNIIQLVEEINRASLEAGGKRIIAYTYDAGPNAVLYHDKQHSELIIQTIRHYFPNADFDDTFNILGAGISASHRGPQGPVALPASLPKAFNGAIIPVHEPGAVGRLLHTQVGDGPRVIEHRDNGMTGLLDEQGEPIRLMRTKKE</sequence>
<evidence type="ECO:0000256" key="7">
    <source>
        <dbReference type="ARBA" id="ARBA00022955"/>
    </source>
</evidence>
<keyword evidence="5 13" id="KW-0547">Nucleotide-binding</keyword>
<organism evidence="17 18">
    <name type="scientific">Tilletiaria anomala (strain ATCC 24038 / CBS 436.72 / UBC 951)</name>
    <dbReference type="NCBI Taxonomy" id="1037660"/>
    <lineage>
        <taxon>Eukaryota</taxon>
        <taxon>Fungi</taxon>
        <taxon>Dikarya</taxon>
        <taxon>Basidiomycota</taxon>
        <taxon>Ustilaginomycotina</taxon>
        <taxon>Exobasidiomycetes</taxon>
        <taxon>Georgefischeriales</taxon>
        <taxon>Tilletiariaceae</taxon>
        <taxon>Tilletiaria</taxon>
    </lineage>
</organism>
<dbReference type="Gene3D" id="3.30.230.10">
    <property type="match status" value="1"/>
</dbReference>
<keyword evidence="9 13" id="KW-0443">Lipid metabolism</keyword>
<evidence type="ECO:0000256" key="3">
    <source>
        <dbReference type="ARBA" id="ARBA00012296"/>
    </source>
</evidence>
<dbReference type="GO" id="GO:0005829">
    <property type="term" value="C:cytosol"/>
    <property type="evidence" value="ECO:0007669"/>
    <property type="project" value="InterPro"/>
</dbReference>
<evidence type="ECO:0000259" key="15">
    <source>
        <dbReference type="Pfam" id="PF18376"/>
    </source>
</evidence>
<dbReference type="PIRSF" id="PIRSF015950">
    <property type="entry name" value="Mev_P_decrbx"/>
    <property type="match status" value="1"/>
</dbReference>
<comment type="pathway">
    <text evidence="1 14">Isoprenoid biosynthesis; isopentenyl diphosphate biosynthesis via mevalonate pathway; isopentenyl diphosphate from (R)-mevalonate: step 3/3.</text>
</comment>